<dbReference type="InterPro" id="IPR009225">
    <property type="entry name" value="Phage_head_completion_GpL"/>
</dbReference>
<dbReference type="EMBL" id="PGOZ01000004">
    <property type="protein sequence ID" value="PJI33045.1"/>
    <property type="molecule type" value="Genomic_DNA"/>
</dbReference>
<gene>
    <name evidence="1" type="ORF">CU320_05200</name>
</gene>
<dbReference type="Pfam" id="PF05926">
    <property type="entry name" value="Phage_GPL"/>
    <property type="match status" value="1"/>
</dbReference>
<evidence type="ECO:0000313" key="1">
    <source>
        <dbReference type="EMBL" id="PJI33045.1"/>
    </source>
</evidence>
<reference evidence="1 2" key="1">
    <citation type="submission" date="2017-11" db="EMBL/GenBank/DDBJ databases">
        <authorList>
            <person name="Han C.G."/>
        </authorList>
    </citation>
    <scope>NUCLEOTIDE SEQUENCE [LARGE SCALE GENOMIC DNA]</scope>
    <source>
        <strain evidence="1 2">ANC 5347</strain>
    </source>
</reference>
<proteinExistence type="predicted"/>
<reference evidence="1 2" key="2">
    <citation type="submission" date="2017-12" db="EMBL/GenBank/DDBJ databases">
        <title>Revising the taxonomy of the Acinetobacter lwoffii group: the description of Acinetobacter pseudolwoffii sp. nov. and emended description of Acinetobacter lwoffii.</title>
        <authorList>
            <person name="Nemec A."/>
        </authorList>
    </citation>
    <scope>NUCLEOTIDE SEQUENCE [LARGE SCALE GENOMIC DNA]</scope>
    <source>
        <strain evidence="1 2">ANC 5347</strain>
    </source>
</reference>
<protein>
    <submittedName>
        <fullName evidence="1">Head completion protein</fullName>
    </submittedName>
</protein>
<accession>A0A2H9UMX0</accession>
<evidence type="ECO:0000313" key="2">
    <source>
        <dbReference type="Proteomes" id="UP000242351"/>
    </source>
</evidence>
<comment type="caution">
    <text evidence="1">The sequence shown here is derived from an EMBL/GenBank/DDBJ whole genome shotgun (WGS) entry which is preliminary data.</text>
</comment>
<name>A0A2H9UMX0_9GAMM</name>
<sequence>MGFVANGNHTPSQIVIESDSFYPSIALDHIRQIVRIDGAVTNDRLKQAIIEEIIDINRLLKSLKDKATQLSDLATTQINEQPDTDYLYLSAVANGVAAKINENYRNYDSSNAGGKKAEDAELTVDDYRRNKQWAILQLLGENHTVVELI</sequence>
<dbReference type="Proteomes" id="UP000242351">
    <property type="component" value="Unassembled WGS sequence"/>
</dbReference>
<dbReference type="RefSeq" id="WP_100357427.1">
    <property type="nucleotide sequence ID" value="NZ_PGOZ01000004.1"/>
</dbReference>
<organism evidence="1 2">
    <name type="scientific">Acinetobacter pseudolwoffii</name>
    <dbReference type="NCBI Taxonomy" id="2053287"/>
    <lineage>
        <taxon>Bacteria</taxon>
        <taxon>Pseudomonadati</taxon>
        <taxon>Pseudomonadota</taxon>
        <taxon>Gammaproteobacteria</taxon>
        <taxon>Moraxellales</taxon>
        <taxon>Moraxellaceae</taxon>
        <taxon>Acinetobacter</taxon>
    </lineage>
</organism>
<dbReference type="AlphaFoldDB" id="A0A2H9UMX0"/>